<comment type="caution">
    <text evidence="3">The sequence shown here is derived from an EMBL/GenBank/DDBJ whole genome shotgun (WGS) entry which is preliminary data.</text>
</comment>
<dbReference type="EMBL" id="BJXR01000013">
    <property type="protein sequence ID" value="GEN05963.1"/>
    <property type="molecule type" value="Genomic_DNA"/>
</dbReference>
<keyword evidence="1" id="KW-0472">Membrane</keyword>
<dbReference type="Pfam" id="PF08334">
    <property type="entry name" value="T2SSG"/>
    <property type="match status" value="1"/>
</dbReference>
<dbReference type="Gene3D" id="3.30.700.10">
    <property type="entry name" value="Glycoprotein, Type 4 Pilin"/>
    <property type="match status" value="1"/>
</dbReference>
<name>A0A511SXC7_MYXFU</name>
<dbReference type="SUPFAM" id="SSF54523">
    <property type="entry name" value="Pili subunits"/>
    <property type="match status" value="1"/>
</dbReference>
<dbReference type="EMBL" id="FOIB01000002">
    <property type="protein sequence ID" value="SET62338.1"/>
    <property type="molecule type" value="Genomic_DNA"/>
</dbReference>
<evidence type="ECO:0000313" key="5">
    <source>
        <dbReference type="Proteomes" id="UP000183760"/>
    </source>
</evidence>
<sequence>MNDTNASPPNPAPRQRPRKVWPWVLALSLLSCCGFNVFAVVAPSYKAAQLDRAQLDLKNLRRVLVHYRSKTGRYPTREEGLQALVASGLINGSVPLDPWTRPYGYSVEGDSVELWSLGPDGRRGCECDDLVEGYPETRRPPCTAPVHAR</sequence>
<dbReference type="AlphaFoldDB" id="A0A511SXC7"/>
<proteinExistence type="predicted"/>
<reference evidence="3 6" key="2">
    <citation type="submission" date="2019-07" db="EMBL/GenBank/DDBJ databases">
        <title>Whole genome shotgun sequence of Myxococcus fulvus NBRC 100333.</title>
        <authorList>
            <person name="Hosoyama A."/>
            <person name="Uohara A."/>
            <person name="Ohji S."/>
            <person name="Ichikawa N."/>
        </authorList>
    </citation>
    <scope>NUCLEOTIDE SEQUENCE [LARGE SCALE GENOMIC DNA]</scope>
    <source>
        <strain evidence="3 6">NBRC 100333</strain>
    </source>
</reference>
<evidence type="ECO:0000256" key="1">
    <source>
        <dbReference type="SAM" id="Phobius"/>
    </source>
</evidence>
<evidence type="ECO:0000313" key="3">
    <source>
        <dbReference type="EMBL" id="GEN05963.1"/>
    </source>
</evidence>
<keyword evidence="5" id="KW-1185">Reference proteome</keyword>
<evidence type="ECO:0000259" key="2">
    <source>
        <dbReference type="Pfam" id="PF08334"/>
    </source>
</evidence>
<dbReference type="STRING" id="1334629.MFUL124B02_35820"/>
<reference evidence="4 5" key="1">
    <citation type="submission" date="2016-10" db="EMBL/GenBank/DDBJ databases">
        <authorList>
            <person name="Varghese N."/>
            <person name="Submissions S."/>
        </authorList>
    </citation>
    <scope>NUCLEOTIDE SEQUENCE [LARGE SCALE GENOMIC DNA]</scope>
    <source>
        <strain evidence="4 5">DSM 16525</strain>
    </source>
</reference>
<feature type="domain" description="Type II secretion system protein GspG C-terminal" evidence="2">
    <location>
        <begin position="44"/>
        <end position="127"/>
    </location>
</feature>
<keyword evidence="1" id="KW-0812">Transmembrane</keyword>
<dbReference type="Proteomes" id="UP000321514">
    <property type="component" value="Unassembled WGS sequence"/>
</dbReference>
<dbReference type="Proteomes" id="UP000183760">
    <property type="component" value="Unassembled WGS sequence"/>
</dbReference>
<feature type="transmembrane region" description="Helical" evidence="1">
    <location>
        <begin position="20"/>
        <end position="42"/>
    </location>
</feature>
<organism evidence="3 6">
    <name type="scientific">Myxococcus fulvus</name>
    <dbReference type="NCBI Taxonomy" id="33"/>
    <lineage>
        <taxon>Bacteria</taxon>
        <taxon>Pseudomonadati</taxon>
        <taxon>Myxococcota</taxon>
        <taxon>Myxococcia</taxon>
        <taxon>Myxococcales</taxon>
        <taxon>Cystobacterineae</taxon>
        <taxon>Myxococcaceae</taxon>
        <taxon>Myxococcus</taxon>
    </lineage>
</organism>
<protein>
    <submittedName>
        <fullName evidence="4">Type II secretion system (T2SS), protein G</fullName>
    </submittedName>
    <submittedName>
        <fullName evidence="3">Type II secretion system protein GspG</fullName>
    </submittedName>
</protein>
<accession>A0A511SXC7</accession>
<dbReference type="OrthoDB" id="9795612at2"/>
<evidence type="ECO:0000313" key="4">
    <source>
        <dbReference type="EMBL" id="SET62338.1"/>
    </source>
</evidence>
<dbReference type="InterPro" id="IPR045584">
    <property type="entry name" value="Pilin-like"/>
</dbReference>
<evidence type="ECO:0000313" key="6">
    <source>
        <dbReference type="Proteomes" id="UP000321514"/>
    </source>
</evidence>
<dbReference type="RefSeq" id="WP_074951244.1">
    <property type="nucleotide sequence ID" value="NZ_BJXR01000013.1"/>
</dbReference>
<gene>
    <name evidence="3" type="ORF">MFU01_10000</name>
    <name evidence="4" type="ORF">SAMN05443572_102920</name>
</gene>
<dbReference type="InterPro" id="IPR013545">
    <property type="entry name" value="T2SS_protein-GspG_C"/>
</dbReference>
<keyword evidence="1" id="KW-1133">Transmembrane helix</keyword>